<evidence type="ECO:0000259" key="7">
    <source>
        <dbReference type="SMART" id="SM00906"/>
    </source>
</evidence>
<feature type="non-terminal residue" evidence="8">
    <location>
        <position position="1"/>
    </location>
</feature>
<feature type="compositionally biased region" description="Low complexity" evidence="6">
    <location>
        <begin position="848"/>
        <end position="890"/>
    </location>
</feature>
<feature type="compositionally biased region" description="Acidic residues" evidence="6">
    <location>
        <begin position="60"/>
        <end position="71"/>
    </location>
</feature>
<feature type="compositionally biased region" description="Low complexity" evidence="6">
    <location>
        <begin position="913"/>
        <end position="924"/>
    </location>
</feature>
<evidence type="ECO:0000256" key="4">
    <source>
        <dbReference type="ARBA" id="ARBA00023163"/>
    </source>
</evidence>
<feature type="compositionally biased region" description="Low complexity" evidence="6">
    <location>
        <begin position="75"/>
        <end position="84"/>
    </location>
</feature>
<evidence type="ECO:0000256" key="5">
    <source>
        <dbReference type="ARBA" id="ARBA00023242"/>
    </source>
</evidence>
<sequence length="2565" mass="267552">AKIKCSAPTDGQVPCSRCLKAQKPCLFYKHQRGRKPGRLNNRTKKDAAAAGASGAAPSSDNDDDGDDDDDSMPLASTSSSAVPTPSKPAPPKTYNKSGTSSKASSSKANPSSPTKSRPLSLSAAGTGPLSSHFQGSKLPPDSTHGHAGQKRKRNSSDFRPAGPAALVSHVESMAGSSPNFKYSLLARAPSPAPSRTSTVGSTSGPTAVHHSGKRAGSTSDMPPPALLQRSSLSASGSGSGAGSRTTSRRGSGSPLTGPTSPTSKAAYGHPSGQHGQQAGGRRASPEEAAMAASSLMWYSSSTAANSSAPAVAHDSHAPHPSMPSTSMEGNPYGSASSTAQHGQTQQHHASQQQQQQQQNSTASSLAMDASAFTAGLLDPNSFVNAFSHLDYERQRLLMPIYQAAQQQIDQPLSASSMSGLAPGQAPQMMDWQKRLQEQMQQAAYDPHQIAAAAAAVQHISDVLVQQTQQHQQQAAAAVQQQQQQQQHVAMQHLLGKSSLHGGSGADSSALGGSSSSGGGSGSGSGPTATHGPGHITIPAHPPHPSHQSSLGQPHHSLHLSHSAAGSQRSSMAISPTTPLGAPAALPLTGGKTYASNPRNGPTSAPLPGMPGYPNQFPFAMAPASGALTPGASSNSMGGANVPAQPAATSTQQQQQGIMAPPPPRHSSSFHGFESSMSSAAGHPRMQQQQQQQQHGRGSGVAGGQGRSGSFGDAMHSAGRGFGGGAGAGMQPSSNVTHNRSSSVYDAGLGGFGGSAAAYGQTGPSASASQLPPSHHLHTPHDAGHHQQLHMSGGKMHSPAMGAGAGTGVGAGGGAGHAMLPAAAQMGSMPLYVHGARGANRPSALKTEQQQQQQQQHSAGAAAGGAALFIASSGTTSGTGTNTGTATGETSRGSGTPLMGMDGGAGVGAGGGPLSRLRSLSNESGSGSGGGGPAMKRARLEGNVAARASRPIDEEDEEEDEGEDGDVQMGDEMQDGEDDEDDDDEDDDDDDEDDEDAESEAEDDHVLSNPLKLLAQASGAAAAMDPSGPEYQLAAETMGLLCVRRDESTGGASASPSNERSEPKSDHTRNDQPDLPYGNRNSNVEAPPKRSDAPLDFYRTSRASATPAPAPASASAPSLSGRSLTSPRNRSSDLSSLPSLVRNPPGSTAPAPSGLTVAAGGPLNKPLYRPPRAITDDLHWMLGPRRLTSSVAALVGAPRRYMRPAGLPVPEGPAYRSGLPPLPSSMSDSAILSETPTSAGRSSFMANGLAVGAGRREGSSGVGGGAGSAGGSVHGSVHDDDGVGPDGDDRRMQFPRRRAGRGFESSSARSTGGMDEDDDLGEREGSISGLGVRRSILSDTRRTSMGGGAGFGVGPNSPIQHSLSQPSPIRPSDLFRSDEAEARLVSSQPEPLRSDSRHGTLTAESLLELKRSTQEMERGDDAGERGHRAEDKTGGKENTAGPEKAPEQSNRMDVDAAAGMGKGPSPAAQPITTTSPEKQGEAAKDVGNTSIQSDAIRPASALGKTSPDVSMDASSAVRTPDRSGAPPPSGAVATGSADKSMENPSLSPAMSPPVRRRRLSLSIDTPKDGMPSGVFPSPSQHADWEYKDGRAQTRRTKGGSVSSGSGVPFQGLHLLPGIGVRGGKAHTVAGGLTPAMKPVPGPSIVPSPTPAADGEFLPPPLLPRAIVPPKKQPKSLVSFSGLESSPLHLDAHSPLDAFLGRRRRPLYKDKKEKDRMKKKKSTAGMTDMSSRSKLTIQTRFQDDGKDDIMPNMGDDESDDGFKRGYFNVSMWHQKLDIDEESEDPVLKGYIELKEVERLFDVFFNHINPLLLVFDPFLHSVGSVRRRSAFLTTVIISLAARFVDTQRDAALAVSLEHLWLGKQLPRILSEGYKSIEIAQAFVILAMFHKPMRSLADDRSWQYLGFAIRMATEIGVNRRIKPSEAVRSREQVRRRERNRERLWCNLFLCDRIMSAQTGRPWTISDDLLSPEVSGDWHLQDFALPSDGVVVSMIRLRRIVARHTTELDSFLSKEHQSLARNPQVLSYLEYLRRAAENDLERWRDSWSETGNGEQASAPEWGPFSTHWTPISKLYYQHSLLHLNSFALQAIEKFDLSSNVYKDCWTSALEVVKIVLELGQAKLMYAPNHLIVMAVYAAVSVLRLLNKDKSKNPWINREEAIGAVRELISALNDAGKTPQHRNGAAVPYAKYLTSVLALWDPPAPKPKSKDPPRATSPNRLRSVSDAAAVRMMRPREREMAAGMSTNAIIMPATTDPRERKAERNSLGSTRVAASSAAMNNSSLLASISSARPSTSAAETNNATMAMASLPVSAAEAPAATPTQPLLHPHPINFDSLGVWAGNVPYLMPTTPTGDAFALQRTASSAPITALSTPAIGADTSGDISTSGGMDMTGAATGTGAGAGMEATSLGAPFFPMSMGGVAGLNVAGVTMPRSGTTPFLMTGPVAPSTSSTAAAAPGSAGPTMMRAPHQQRHVSGGQIAPPPGFGNPGTTAGTGPGVGGFQIREGFLDDANWTFPTGDADGAIPTEGATGDDGERDRLWDYLTSWDGSANGVTSGFWQPQQSSWNFSSY</sequence>
<feature type="region of interest" description="Disordered" evidence="6">
    <location>
        <begin position="2197"/>
        <end position="2269"/>
    </location>
</feature>
<feature type="compositionally biased region" description="Low complexity" evidence="6">
    <location>
        <begin position="686"/>
        <end position="695"/>
    </location>
</feature>
<feature type="compositionally biased region" description="Basic and acidic residues" evidence="6">
    <location>
        <begin position="1372"/>
        <end position="1381"/>
    </location>
</feature>
<feature type="compositionally biased region" description="Low complexity" evidence="6">
    <location>
        <begin position="1597"/>
        <end position="1606"/>
    </location>
</feature>
<feature type="region of interest" description="Disordered" evidence="6">
    <location>
        <begin position="309"/>
        <end position="364"/>
    </location>
</feature>
<feature type="domain" description="Xylanolytic transcriptional activator regulatory" evidence="7">
    <location>
        <begin position="1897"/>
        <end position="1973"/>
    </location>
</feature>
<feature type="region of interest" description="Disordered" evidence="6">
    <location>
        <begin position="187"/>
        <end position="287"/>
    </location>
</feature>
<evidence type="ECO:0000313" key="8">
    <source>
        <dbReference type="EMBL" id="KAK0521646.1"/>
    </source>
</evidence>
<feature type="region of interest" description="Disordered" evidence="6">
    <location>
        <begin position="1705"/>
        <end position="1730"/>
    </location>
</feature>
<keyword evidence="2" id="KW-0805">Transcription regulation</keyword>
<protein>
    <recommendedName>
        <fullName evidence="7">Xylanolytic transcriptional activator regulatory domain-containing protein</fullName>
    </recommendedName>
</protein>
<feature type="region of interest" description="Disordered" evidence="6">
    <location>
        <begin position="496"/>
        <end position="610"/>
    </location>
</feature>
<feature type="compositionally biased region" description="Acidic residues" evidence="6">
    <location>
        <begin position="971"/>
        <end position="1002"/>
    </location>
</feature>
<feature type="compositionally biased region" description="Low complexity" evidence="6">
    <location>
        <begin position="665"/>
        <end position="678"/>
    </location>
</feature>
<dbReference type="GO" id="GO:0005634">
    <property type="term" value="C:nucleus"/>
    <property type="evidence" value="ECO:0007669"/>
    <property type="project" value="UniProtKB-SubCell"/>
</dbReference>
<feature type="compositionally biased region" description="Basic and acidic residues" evidence="6">
    <location>
        <begin position="1058"/>
        <end position="1071"/>
    </location>
</feature>
<dbReference type="PANTHER" id="PTHR31845">
    <property type="entry name" value="FINGER DOMAIN PROTEIN, PUTATIVE-RELATED"/>
    <property type="match status" value="1"/>
</dbReference>
<feature type="compositionally biased region" description="Low complexity" evidence="6">
    <location>
        <begin position="545"/>
        <end position="567"/>
    </location>
</feature>
<dbReference type="PANTHER" id="PTHR31845:SF19">
    <property type="entry name" value="TRANSCRIPTION FACTOR DOMAIN-CONTAINING PROTEIN"/>
    <property type="match status" value="1"/>
</dbReference>
<feature type="region of interest" description="Disordered" evidence="6">
    <location>
        <begin position="759"/>
        <end position="804"/>
    </location>
</feature>
<proteinExistence type="predicted"/>
<feature type="compositionally biased region" description="Polar residues" evidence="6">
    <location>
        <begin position="1124"/>
        <end position="1137"/>
    </location>
</feature>
<accession>A0AAN6G5C7</accession>
<evidence type="ECO:0000256" key="6">
    <source>
        <dbReference type="SAM" id="MobiDB-lite"/>
    </source>
</evidence>
<feature type="compositionally biased region" description="Polar residues" evidence="6">
    <location>
        <begin position="1223"/>
        <end position="1244"/>
    </location>
</feature>
<dbReference type="SMART" id="SM00906">
    <property type="entry name" value="Fungal_trans"/>
    <property type="match status" value="1"/>
</dbReference>
<feature type="compositionally biased region" description="Low complexity" evidence="6">
    <location>
        <begin position="496"/>
        <end position="513"/>
    </location>
</feature>
<feature type="compositionally biased region" description="Polar residues" evidence="6">
    <location>
        <begin position="730"/>
        <end position="741"/>
    </location>
</feature>
<feature type="compositionally biased region" description="Gly residues" evidence="6">
    <location>
        <begin position="900"/>
        <end position="912"/>
    </location>
</feature>
<dbReference type="Pfam" id="PF04082">
    <property type="entry name" value="Fungal_trans"/>
    <property type="match status" value="1"/>
</dbReference>
<reference evidence="8" key="1">
    <citation type="journal article" date="2023" name="PhytoFront">
        <title>Draft Genome Resources of Seven Strains of Tilletia horrida, Causal Agent of Kernel Smut of Rice.</title>
        <authorList>
            <person name="Khanal S."/>
            <person name="Antony Babu S."/>
            <person name="Zhou X.G."/>
        </authorList>
    </citation>
    <scope>NUCLEOTIDE SEQUENCE</scope>
    <source>
        <strain evidence="8">TX3</strain>
    </source>
</reference>
<dbReference type="GO" id="GO:0000981">
    <property type="term" value="F:DNA-binding transcription factor activity, RNA polymerase II-specific"/>
    <property type="evidence" value="ECO:0007669"/>
    <property type="project" value="InterPro"/>
</dbReference>
<dbReference type="CDD" id="cd12148">
    <property type="entry name" value="fungal_TF_MHR"/>
    <property type="match status" value="1"/>
</dbReference>
<feature type="region of interest" description="Disordered" evidence="6">
    <location>
        <begin position="2441"/>
        <end position="2490"/>
    </location>
</feature>
<feature type="compositionally biased region" description="Polar residues" evidence="6">
    <location>
        <begin position="593"/>
        <end position="602"/>
    </location>
</feature>
<evidence type="ECO:0000256" key="3">
    <source>
        <dbReference type="ARBA" id="ARBA00023125"/>
    </source>
</evidence>
<comment type="subcellular location">
    <subcellularLocation>
        <location evidence="1">Nucleus</location>
    </subcellularLocation>
</comment>
<dbReference type="GO" id="GO:0006351">
    <property type="term" value="P:DNA-templated transcription"/>
    <property type="evidence" value="ECO:0007669"/>
    <property type="project" value="InterPro"/>
</dbReference>
<feature type="compositionally biased region" description="Low complexity" evidence="6">
    <location>
        <begin position="2441"/>
        <end position="2458"/>
    </location>
</feature>
<feature type="compositionally biased region" description="Low complexity" evidence="6">
    <location>
        <begin position="575"/>
        <end position="590"/>
    </location>
</feature>
<name>A0AAN6G5C7_9BASI</name>
<dbReference type="CDD" id="cd00067">
    <property type="entry name" value="GAL4"/>
    <property type="match status" value="1"/>
</dbReference>
<organism evidence="8 9">
    <name type="scientific">Tilletia horrida</name>
    <dbReference type="NCBI Taxonomy" id="155126"/>
    <lineage>
        <taxon>Eukaryota</taxon>
        <taxon>Fungi</taxon>
        <taxon>Dikarya</taxon>
        <taxon>Basidiomycota</taxon>
        <taxon>Ustilaginomycotina</taxon>
        <taxon>Exobasidiomycetes</taxon>
        <taxon>Tilletiales</taxon>
        <taxon>Tilletiaceae</taxon>
        <taxon>Tilletia</taxon>
    </lineage>
</organism>
<feature type="compositionally biased region" description="Gly residues" evidence="6">
    <location>
        <begin position="1259"/>
        <end position="1272"/>
    </location>
</feature>
<feature type="region of interest" description="Disordered" evidence="6">
    <location>
        <begin position="627"/>
        <end position="741"/>
    </location>
</feature>
<keyword evidence="3" id="KW-0238">DNA-binding</keyword>
<feature type="compositionally biased region" description="Gly residues" evidence="6">
    <location>
        <begin position="514"/>
        <end position="524"/>
    </location>
</feature>
<feature type="region of interest" description="Disordered" evidence="6">
    <location>
        <begin position="832"/>
        <end position="1011"/>
    </location>
</feature>
<dbReference type="InterPro" id="IPR001138">
    <property type="entry name" value="Zn2Cys6_DnaBD"/>
</dbReference>
<keyword evidence="9" id="KW-1185">Reference proteome</keyword>
<keyword evidence="4" id="KW-0804">Transcription</keyword>
<feature type="compositionally biased region" description="Polar residues" evidence="6">
    <location>
        <begin position="193"/>
        <end position="205"/>
    </location>
</feature>
<feature type="region of interest" description="Disordered" evidence="6">
    <location>
        <begin position="2511"/>
        <end position="2530"/>
    </location>
</feature>
<feature type="compositionally biased region" description="Basic and acidic residues" evidence="6">
    <location>
        <begin position="1406"/>
        <end position="1434"/>
    </location>
</feature>
<dbReference type="Proteomes" id="UP001176521">
    <property type="component" value="Unassembled WGS sequence"/>
</dbReference>
<feature type="compositionally biased region" description="Low complexity" evidence="6">
    <location>
        <begin position="334"/>
        <end position="364"/>
    </location>
</feature>
<dbReference type="InterPro" id="IPR051089">
    <property type="entry name" value="prtT"/>
</dbReference>
<feature type="compositionally biased region" description="Polar residues" evidence="6">
    <location>
        <begin position="761"/>
        <end position="771"/>
    </location>
</feature>
<feature type="region of interest" description="Disordered" evidence="6">
    <location>
        <begin position="1041"/>
        <end position="1170"/>
    </location>
</feature>
<feature type="compositionally biased region" description="Polar residues" evidence="6">
    <location>
        <begin position="1356"/>
        <end position="1366"/>
    </location>
</feature>
<feature type="compositionally biased region" description="Gly residues" evidence="6">
    <location>
        <begin position="696"/>
        <end position="708"/>
    </location>
</feature>
<dbReference type="InterPro" id="IPR007219">
    <property type="entry name" value="XnlR_reg_dom"/>
</dbReference>
<keyword evidence="5" id="KW-0539">Nucleus</keyword>
<dbReference type="GO" id="GO:0008270">
    <property type="term" value="F:zinc ion binding"/>
    <property type="evidence" value="ECO:0007669"/>
    <property type="project" value="InterPro"/>
</dbReference>
<feature type="compositionally biased region" description="Low complexity" evidence="6">
    <location>
        <begin position="1099"/>
        <end position="1123"/>
    </location>
</feature>
<evidence type="ECO:0000256" key="2">
    <source>
        <dbReference type="ARBA" id="ARBA00023015"/>
    </source>
</evidence>
<feature type="compositionally biased region" description="Low complexity" evidence="6">
    <location>
        <begin position="272"/>
        <end position="287"/>
    </location>
</feature>
<evidence type="ECO:0000256" key="1">
    <source>
        <dbReference type="ARBA" id="ARBA00004123"/>
    </source>
</evidence>
<feature type="compositionally biased region" description="Low complexity" evidence="6">
    <location>
        <begin position="92"/>
        <end position="116"/>
    </location>
</feature>
<evidence type="ECO:0000313" key="9">
    <source>
        <dbReference type="Proteomes" id="UP001176521"/>
    </source>
</evidence>
<dbReference type="GO" id="GO:0000976">
    <property type="term" value="F:transcription cis-regulatory region binding"/>
    <property type="evidence" value="ECO:0007669"/>
    <property type="project" value="TreeGrafter"/>
</dbReference>
<feature type="compositionally biased region" description="Basic and acidic residues" evidence="6">
    <location>
        <begin position="1581"/>
        <end position="1590"/>
    </location>
</feature>
<comment type="caution">
    <text evidence="8">The sequence shown here is derived from an EMBL/GenBank/DDBJ whole genome shotgun (WGS) entry which is preliminary data.</text>
</comment>
<feature type="compositionally biased region" description="Basic and acidic residues" evidence="6">
    <location>
        <begin position="1275"/>
        <end position="1291"/>
    </location>
</feature>
<feature type="region of interest" description="Disordered" evidence="6">
    <location>
        <begin position="26"/>
        <end position="164"/>
    </location>
</feature>
<feature type="region of interest" description="Disordered" evidence="6">
    <location>
        <begin position="1204"/>
        <end position="1606"/>
    </location>
</feature>
<feature type="compositionally biased region" description="Acidic residues" evidence="6">
    <location>
        <begin position="952"/>
        <end position="965"/>
    </location>
</feature>
<feature type="compositionally biased region" description="Basic and acidic residues" evidence="6">
    <location>
        <begin position="1443"/>
        <end position="1453"/>
    </location>
</feature>
<feature type="compositionally biased region" description="Low complexity" evidence="6">
    <location>
        <begin position="48"/>
        <end position="59"/>
    </location>
</feature>
<feature type="compositionally biased region" description="Basic and acidic residues" evidence="6">
    <location>
        <begin position="1705"/>
        <end position="1714"/>
    </location>
</feature>
<feature type="compositionally biased region" description="Low complexity" evidence="6">
    <location>
        <begin position="642"/>
        <end position="655"/>
    </location>
</feature>
<dbReference type="EMBL" id="JAPDMQ010000652">
    <property type="protein sequence ID" value="KAK0521646.1"/>
    <property type="molecule type" value="Genomic_DNA"/>
</dbReference>
<gene>
    <name evidence="8" type="ORF">OC842_006714</name>
</gene>
<feature type="compositionally biased region" description="Low complexity" evidence="6">
    <location>
        <begin position="226"/>
        <end position="257"/>
    </location>
</feature>